<dbReference type="Proteomes" id="UP000037086">
    <property type="component" value="Unassembled WGS sequence"/>
</dbReference>
<dbReference type="Gene3D" id="3.90.980.10">
    <property type="entry name" value="DNA primase, catalytic core, N-terminal domain"/>
    <property type="match status" value="1"/>
</dbReference>
<dbReference type="Gene3D" id="3.90.580.10">
    <property type="entry name" value="Zinc finger, CHC2-type domain"/>
    <property type="match status" value="1"/>
</dbReference>
<accession>A0A0L0MJV7</accession>
<dbReference type="EMBL" id="JPSQ01000027">
    <property type="protein sequence ID" value="KND62643.1"/>
    <property type="molecule type" value="Genomic_DNA"/>
</dbReference>
<evidence type="ECO:0000256" key="3">
    <source>
        <dbReference type="ARBA" id="ARBA00022679"/>
    </source>
</evidence>
<evidence type="ECO:0000256" key="6">
    <source>
        <dbReference type="ARBA" id="ARBA00023163"/>
    </source>
</evidence>
<keyword evidence="3" id="KW-0808">Transferase</keyword>
<proteinExistence type="predicted"/>
<dbReference type="PANTHER" id="PTHR30313">
    <property type="entry name" value="DNA PRIMASE"/>
    <property type="match status" value="1"/>
</dbReference>
<evidence type="ECO:0000256" key="5">
    <source>
        <dbReference type="ARBA" id="ARBA00022705"/>
    </source>
</evidence>
<protein>
    <submittedName>
        <fullName evidence="8">DNA primase</fullName>
    </submittedName>
</protein>
<dbReference type="GO" id="GO:0005737">
    <property type="term" value="C:cytoplasm"/>
    <property type="evidence" value="ECO:0007669"/>
    <property type="project" value="TreeGrafter"/>
</dbReference>
<keyword evidence="2" id="KW-0639">Primosome</keyword>
<dbReference type="Pfam" id="PF08275">
    <property type="entry name" value="DNAG_N"/>
    <property type="match status" value="1"/>
</dbReference>
<dbReference type="SUPFAM" id="SSF56731">
    <property type="entry name" value="DNA primase core"/>
    <property type="match status" value="1"/>
</dbReference>
<keyword evidence="1" id="KW-0240">DNA-directed RNA polymerase</keyword>
<dbReference type="GO" id="GO:0006269">
    <property type="term" value="P:DNA replication, synthesis of primer"/>
    <property type="evidence" value="ECO:0007669"/>
    <property type="project" value="UniProtKB-KW"/>
</dbReference>
<dbReference type="GO" id="GO:0000428">
    <property type="term" value="C:DNA-directed RNA polymerase complex"/>
    <property type="evidence" value="ECO:0007669"/>
    <property type="project" value="UniProtKB-KW"/>
</dbReference>
<keyword evidence="5" id="KW-0235">DNA replication</keyword>
<name>A0A0L0MJV7_9MOLU</name>
<dbReference type="InterPro" id="IPR036977">
    <property type="entry name" value="DNA_primase_Znf_CHC2"/>
</dbReference>
<dbReference type="InterPro" id="IPR034151">
    <property type="entry name" value="TOPRIM_DnaG_bac"/>
</dbReference>
<sequence length="441" mass="52207">MNYQNKIKHIQTHFSMSVLLKKLNIIPLNFNIKYRFPCPIHQGQNPTCCHFASTNKIHCWKCGRDYDIIDVYMAISHIKSFSEVIQRIEGFMNSFEFQTLSQQEKEITKTTTNPFKQPYHSIKSKHLFDEKKINLKKKQLFKEISPLFNHIRDYYHYLLITNRNNESQPGLTYLTQTRKLTLETIKEFKLGYAPLTNKPFSFRLINYCKKKNINIDQLVAYGFIKEKFYQQDKKYFHDTFHGSIIIPIENGSHQTFHFYQNHFREVSYFQPKYQALTNFSQTPTFHFCYRFFEALPSLKQTKTIIIHEGFFDVISCWQNGMKNVVGLICVTQLLSQSQLEILKKEKMKVIIALDNDETGQKRSEALGKQLTSQAIPYEIRRILPPYDQTCKDVDDLLRQYGKEAYQKCFLDPYISYEEAKKKIIVDLAIHFFGENKVEVIS</sequence>
<dbReference type="InterPro" id="IPR006171">
    <property type="entry name" value="TOPRIM_dom"/>
</dbReference>
<keyword evidence="9" id="KW-1185">Reference proteome</keyword>
<dbReference type="InterPro" id="IPR037068">
    <property type="entry name" value="DNA_primase_core_N_sf"/>
</dbReference>
<dbReference type="GO" id="GO:1990077">
    <property type="term" value="C:primosome complex"/>
    <property type="evidence" value="ECO:0007669"/>
    <property type="project" value="UniProtKB-KW"/>
</dbReference>
<evidence type="ECO:0000256" key="2">
    <source>
        <dbReference type="ARBA" id="ARBA00022515"/>
    </source>
</evidence>
<dbReference type="Pfam" id="PF13155">
    <property type="entry name" value="Toprim_2"/>
    <property type="match status" value="1"/>
</dbReference>
<evidence type="ECO:0000313" key="9">
    <source>
        <dbReference type="Proteomes" id="UP000037086"/>
    </source>
</evidence>
<reference evidence="8 9" key="1">
    <citation type="journal article" date="2015" name="BMC Microbiol.">
        <title>'Candidatus Phytoplasma phoenicium' associated with almond witches'-broom disease: from draft genome to genetic diversity among strain populations.</title>
        <authorList>
            <person name="Quaglino F."/>
            <person name="Kube M."/>
            <person name="Jawhari M."/>
            <person name="Abou-Jawdah Y."/>
            <person name="Siewert C."/>
            <person name="Choueiri E."/>
            <person name="Sobh H."/>
            <person name="Casati P."/>
            <person name="Tedeschi R."/>
            <person name="Molino Lova M."/>
            <person name="Alma A."/>
            <person name="Bianco P.A."/>
        </authorList>
    </citation>
    <scope>NUCLEOTIDE SEQUENCE [LARGE SCALE GENOMIC DNA]</scope>
    <source>
        <strain evidence="8 9">SA213</strain>
    </source>
</reference>
<dbReference type="RefSeq" id="WP_050337167.1">
    <property type="nucleotide sequence ID" value="NZ_JPSQ01000027.1"/>
</dbReference>
<dbReference type="SMART" id="SM00493">
    <property type="entry name" value="TOPRIM"/>
    <property type="match status" value="1"/>
</dbReference>
<comment type="caution">
    <text evidence="8">The sequence shown here is derived from an EMBL/GenBank/DDBJ whole genome shotgun (WGS) entry which is preliminary data.</text>
</comment>
<dbReference type="PATRIC" id="fig|198422.3.peg.121"/>
<dbReference type="PROSITE" id="PS50880">
    <property type="entry name" value="TOPRIM"/>
    <property type="match status" value="1"/>
</dbReference>
<dbReference type="SUPFAM" id="SSF57783">
    <property type="entry name" value="Zinc beta-ribbon"/>
    <property type="match status" value="1"/>
</dbReference>
<organism evidence="8 9">
    <name type="scientific">Candidatus Phytoplasma phoenicium</name>
    <dbReference type="NCBI Taxonomy" id="198422"/>
    <lineage>
        <taxon>Bacteria</taxon>
        <taxon>Bacillati</taxon>
        <taxon>Mycoplasmatota</taxon>
        <taxon>Mollicutes</taxon>
        <taxon>Acholeplasmatales</taxon>
        <taxon>Acholeplasmataceae</taxon>
        <taxon>Candidatus Phytoplasma</taxon>
        <taxon>16SrIX (Pigeon pea witches'-broom group)</taxon>
    </lineage>
</organism>
<feature type="domain" description="Toprim" evidence="7">
    <location>
        <begin position="302"/>
        <end position="384"/>
    </location>
</feature>
<dbReference type="OrthoDB" id="9803773at2"/>
<dbReference type="Gene3D" id="3.40.1360.10">
    <property type="match status" value="1"/>
</dbReference>
<dbReference type="GO" id="GO:0016779">
    <property type="term" value="F:nucleotidyltransferase activity"/>
    <property type="evidence" value="ECO:0007669"/>
    <property type="project" value="UniProtKB-KW"/>
</dbReference>
<evidence type="ECO:0000256" key="4">
    <source>
        <dbReference type="ARBA" id="ARBA00022695"/>
    </source>
</evidence>
<keyword evidence="6" id="KW-0804">Transcription</keyword>
<evidence type="ECO:0000256" key="1">
    <source>
        <dbReference type="ARBA" id="ARBA00022478"/>
    </source>
</evidence>
<dbReference type="InterPro" id="IPR013264">
    <property type="entry name" value="DNAG_N"/>
</dbReference>
<evidence type="ECO:0000259" key="7">
    <source>
        <dbReference type="PROSITE" id="PS50880"/>
    </source>
</evidence>
<gene>
    <name evidence="8" type="primary">dnaG</name>
    <name evidence="8" type="ORF">AlmWB_01620</name>
</gene>
<dbReference type="AlphaFoldDB" id="A0A0L0MJV7"/>
<dbReference type="GO" id="GO:0008270">
    <property type="term" value="F:zinc ion binding"/>
    <property type="evidence" value="ECO:0007669"/>
    <property type="project" value="InterPro"/>
</dbReference>
<dbReference type="PANTHER" id="PTHR30313:SF2">
    <property type="entry name" value="DNA PRIMASE"/>
    <property type="match status" value="1"/>
</dbReference>
<dbReference type="GO" id="GO:0003677">
    <property type="term" value="F:DNA binding"/>
    <property type="evidence" value="ECO:0007669"/>
    <property type="project" value="InterPro"/>
</dbReference>
<evidence type="ECO:0000313" key="8">
    <source>
        <dbReference type="EMBL" id="KND62643.1"/>
    </source>
</evidence>
<dbReference type="CDD" id="cd03364">
    <property type="entry name" value="TOPRIM_DnaG_primases"/>
    <property type="match status" value="1"/>
</dbReference>
<dbReference type="InterPro" id="IPR050219">
    <property type="entry name" value="DnaG_primase"/>
</dbReference>
<keyword evidence="4" id="KW-0548">Nucleotidyltransferase</keyword>